<organism evidence="1 2">
    <name type="scientific">Eumeta variegata</name>
    <name type="common">Bagworm moth</name>
    <name type="synonym">Eumeta japonica</name>
    <dbReference type="NCBI Taxonomy" id="151549"/>
    <lineage>
        <taxon>Eukaryota</taxon>
        <taxon>Metazoa</taxon>
        <taxon>Ecdysozoa</taxon>
        <taxon>Arthropoda</taxon>
        <taxon>Hexapoda</taxon>
        <taxon>Insecta</taxon>
        <taxon>Pterygota</taxon>
        <taxon>Neoptera</taxon>
        <taxon>Endopterygota</taxon>
        <taxon>Lepidoptera</taxon>
        <taxon>Glossata</taxon>
        <taxon>Ditrysia</taxon>
        <taxon>Tineoidea</taxon>
        <taxon>Psychidae</taxon>
        <taxon>Oiketicinae</taxon>
        <taxon>Eumeta</taxon>
    </lineage>
</organism>
<keyword evidence="2" id="KW-1185">Reference proteome</keyword>
<evidence type="ECO:0000313" key="2">
    <source>
        <dbReference type="Proteomes" id="UP000299102"/>
    </source>
</evidence>
<dbReference type="Proteomes" id="UP000299102">
    <property type="component" value="Unassembled WGS sequence"/>
</dbReference>
<comment type="caution">
    <text evidence="1">The sequence shown here is derived from an EMBL/GenBank/DDBJ whole genome shotgun (WGS) entry which is preliminary data.</text>
</comment>
<sequence length="185" mass="20261">MTPDLPPTPAYHAPTARLVAFKYRFPATVAGPARPPAAETAPRLRPSAAPSACALAPRGGSLFAAARQNKQRECRQRRALMAVASQAPSAFRVSLRVNKYCESDMRNIFAVHNTDWDQNGIESMFVIELKNGTQLESDTNEIYFEDESGVIIVHESRVRSQAAVALRSSIKTPQRGRPPIQLSGC</sequence>
<proteinExistence type="predicted"/>
<accession>A0A4C1UGN9</accession>
<gene>
    <name evidence="1" type="ORF">EVAR_19564_1</name>
</gene>
<reference evidence="1 2" key="1">
    <citation type="journal article" date="2019" name="Commun. Biol.">
        <title>The bagworm genome reveals a unique fibroin gene that provides high tensile strength.</title>
        <authorList>
            <person name="Kono N."/>
            <person name="Nakamura H."/>
            <person name="Ohtoshi R."/>
            <person name="Tomita M."/>
            <person name="Numata K."/>
            <person name="Arakawa K."/>
        </authorList>
    </citation>
    <scope>NUCLEOTIDE SEQUENCE [LARGE SCALE GENOMIC DNA]</scope>
</reference>
<dbReference type="AlphaFoldDB" id="A0A4C1UGN9"/>
<name>A0A4C1UGN9_EUMVA</name>
<dbReference type="EMBL" id="BGZK01000169">
    <property type="protein sequence ID" value="GBP25084.1"/>
    <property type="molecule type" value="Genomic_DNA"/>
</dbReference>
<evidence type="ECO:0000313" key="1">
    <source>
        <dbReference type="EMBL" id="GBP25084.1"/>
    </source>
</evidence>
<protein>
    <submittedName>
        <fullName evidence="1">Uncharacterized protein</fullName>
    </submittedName>
</protein>